<accession>A0A1Y2HW22</accession>
<reference evidence="1 2" key="1">
    <citation type="submission" date="2016-07" db="EMBL/GenBank/DDBJ databases">
        <title>Pervasive Adenine N6-methylation of Active Genes in Fungi.</title>
        <authorList>
            <consortium name="DOE Joint Genome Institute"/>
            <person name="Mondo S.J."/>
            <person name="Dannebaum R.O."/>
            <person name="Kuo R.C."/>
            <person name="Labutti K."/>
            <person name="Haridas S."/>
            <person name="Kuo A."/>
            <person name="Salamov A."/>
            <person name="Ahrendt S.R."/>
            <person name="Lipzen A."/>
            <person name="Sullivan W."/>
            <person name="Andreopoulos W.B."/>
            <person name="Clum A."/>
            <person name="Lindquist E."/>
            <person name="Daum C."/>
            <person name="Ramamoorthy G.K."/>
            <person name="Gryganskyi A."/>
            <person name="Culley D."/>
            <person name="Magnuson J.K."/>
            <person name="James T.Y."/>
            <person name="O'Malley M.A."/>
            <person name="Stajich J.E."/>
            <person name="Spatafora J.W."/>
            <person name="Visel A."/>
            <person name="Grigoriev I.V."/>
        </authorList>
    </citation>
    <scope>NUCLEOTIDE SEQUENCE [LARGE SCALE GENOMIC DNA]</scope>
    <source>
        <strain evidence="1 2">PL171</strain>
    </source>
</reference>
<evidence type="ECO:0000313" key="2">
    <source>
        <dbReference type="Proteomes" id="UP000193411"/>
    </source>
</evidence>
<comment type="caution">
    <text evidence="1">The sequence shown here is derived from an EMBL/GenBank/DDBJ whole genome shotgun (WGS) entry which is preliminary data.</text>
</comment>
<dbReference type="EMBL" id="MCFL01000009">
    <property type="protein sequence ID" value="ORZ38144.1"/>
    <property type="molecule type" value="Genomic_DNA"/>
</dbReference>
<gene>
    <name evidence="1" type="ORF">BCR44DRAFT_1318148</name>
</gene>
<name>A0A1Y2HW22_9FUNG</name>
<organism evidence="1 2">
    <name type="scientific">Catenaria anguillulae PL171</name>
    <dbReference type="NCBI Taxonomy" id="765915"/>
    <lineage>
        <taxon>Eukaryota</taxon>
        <taxon>Fungi</taxon>
        <taxon>Fungi incertae sedis</taxon>
        <taxon>Blastocladiomycota</taxon>
        <taxon>Blastocladiomycetes</taxon>
        <taxon>Blastocladiales</taxon>
        <taxon>Catenariaceae</taxon>
        <taxon>Catenaria</taxon>
    </lineage>
</organism>
<proteinExistence type="predicted"/>
<protein>
    <submittedName>
        <fullName evidence="1">Uncharacterized protein</fullName>
    </submittedName>
</protein>
<feature type="non-terminal residue" evidence="1">
    <location>
        <position position="177"/>
    </location>
</feature>
<keyword evidence="2" id="KW-1185">Reference proteome</keyword>
<dbReference type="AlphaFoldDB" id="A0A1Y2HW22"/>
<dbReference type="Proteomes" id="UP000193411">
    <property type="component" value="Unassembled WGS sequence"/>
</dbReference>
<evidence type="ECO:0000313" key="1">
    <source>
        <dbReference type="EMBL" id="ORZ38144.1"/>
    </source>
</evidence>
<sequence>MNAMQEIIWASRNNEAIGSLSPAAQAFYHIPGQDGNGSREYLLVFDTAEQAAAACATNIPFRFPGAAEGKFPVLVAKQLAVGPTEHAKSHQGVLTGIPTEASSRPLTIRAFMAATSALGIPHAQAPQMRRKGTAVADIPPAGLILPVARAPSPFATTASDVKFTMSNVTLLNRLADR</sequence>